<protein>
    <recommendedName>
        <fullName evidence="2">Vacuolar sorting protein 39/Transforming growth factor beta receptor-associated domain-containing protein</fullName>
    </recommendedName>
</protein>
<name>A0AAD7JYE1_9AGAR</name>
<dbReference type="GO" id="GO:0016020">
    <property type="term" value="C:membrane"/>
    <property type="evidence" value="ECO:0007669"/>
    <property type="project" value="TreeGrafter"/>
</dbReference>
<dbReference type="AlphaFoldDB" id="A0AAD7JYE1"/>
<evidence type="ECO:0000256" key="1">
    <source>
        <dbReference type="SAM" id="MobiDB-lite"/>
    </source>
</evidence>
<dbReference type="GO" id="GO:0006914">
    <property type="term" value="P:autophagy"/>
    <property type="evidence" value="ECO:0007669"/>
    <property type="project" value="TreeGrafter"/>
</dbReference>
<sequence length="690" mass="76657">MMRHLTSTFPKSGILLLGNSVQSLVPSTLISQAESLLEGHRIEEAIDLADQQRRKLQANVSVDEDEADELRYVYQRIGFQCFTETLFEDAGKNLFNGDLDPRVLVSYYPELRGSLFQASDTMDVYAGVAERMPSEASVDAIIVANLVRNYSPHLKPNTQTAPPTAELRKILGMAAVDMLEIFLRKCRTRRIVEGKRKADASYPVVDTVLAKIYAQAEKTKELYTLIQEAHSIVLSEIEPALKQTGQYNALCLLYKQTGDDESLLQVWAKLVEGEWTDDEIPNPTEDMLSLLTNSKNRTLTQKWGLWLTRRDPERGIRLLMPRETGKRPQRPEDDLSLLEQIRDANPAAGAQFLEYLVLQKRSSSRDLHTQLAMVCVAQVLAALEDQLISKLWRAKVSSYASSRSESRTTFFSYFASMTPDSPSKLARLKTVLFLQGSSMYDAELIRERLVPLKHILSLELAIVDGKLGNHHAALSAIVNDLHDSSSAEAYCTLGGDVIPSKVAQAICADAKLGLGLWAFGLNGKGRQKTVDANDVGLVKRKELLKILLEVYMSDEAASAERVALLVNSQAMNLDVVDVIPMVPAQWPLKVMSSFLARSFRRTVHARQEGRIVKAISAGQNLDVKDRTWLILREEGMVVEESLDEDDGDGADYDEKGGVIEKVASAPPNGQEEKTSVPWTAESDAASLHIT</sequence>
<dbReference type="Pfam" id="PF10366">
    <property type="entry name" value="Vps39_1"/>
    <property type="match status" value="1"/>
</dbReference>
<dbReference type="PANTHER" id="PTHR12894:SF27">
    <property type="entry name" value="TRANSFORMING GROWTH FACTOR-BETA RECEPTOR-ASSOCIATED PROTEIN 1"/>
    <property type="match status" value="1"/>
</dbReference>
<comment type="caution">
    <text evidence="3">The sequence shown here is derived from an EMBL/GenBank/DDBJ whole genome shotgun (WGS) entry which is preliminary data.</text>
</comment>
<feature type="domain" description="Vacuolar sorting protein 39/Transforming growth factor beta receptor-associated" evidence="2">
    <location>
        <begin position="205"/>
        <end position="294"/>
    </location>
</feature>
<evidence type="ECO:0000259" key="2">
    <source>
        <dbReference type="Pfam" id="PF10366"/>
    </source>
</evidence>
<dbReference type="EMBL" id="JARJLG010000015">
    <property type="protein sequence ID" value="KAJ7774542.1"/>
    <property type="molecule type" value="Genomic_DNA"/>
</dbReference>
<dbReference type="InterPro" id="IPR019452">
    <property type="entry name" value="VPS39/TGF_beta_rcpt-assoc_1"/>
</dbReference>
<dbReference type="PANTHER" id="PTHR12894">
    <property type="entry name" value="CNH DOMAIN CONTAINING"/>
    <property type="match status" value="1"/>
</dbReference>
<dbReference type="GO" id="GO:0034058">
    <property type="term" value="P:endosomal vesicle fusion"/>
    <property type="evidence" value="ECO:0007669"/>
    <property type="project" value="TreeGrafter"/>
</dbReference>
<organism evidence="3 4">
    <name type="scientific">Mycena maculata</name>
    <dbReference type="NCBI Taxonomy" id="230809"/>
    <lineage>
        <taxon>Eukaryota</taxon>
        <taxon>Fungi</taxon>
        <taxon>Dikarya</taxon>
        <taxon>Basidiomycota</taxon>
        <taxon>Agaricomycotina</taxon>
        <taxon>Agaricomycetes</taxon>
        <taxon>Agaricomycetidae</taxon>
        <taxon>Agaricales</taxon>
        <taxon>Marasmiineae</taxon>
        <taxon>Mycenaceae</taxon>
        <taxon>Mycena</taxon>
    </lineage>
</organism>
<dbReference type="GO" id="GO:0005737">
    <property type="term" value="C:cytoplasm"/>
    <property type="evidence" value="ECO:0007669"/>
    <property type="project" value="TreeGrafter"/>
</dbReference>
<proteinExistence type="predicted"/>
<gene>
    <name evidence="3" type="ORF">DFH07DRAFT_952255</name>
</gene>
<evidence type="ECO:0000313" key="3">
    <source>
        <dbReference type="EMBL" id="KAJ7774542.1"/>
    </source>
</evidence>
<accession>A0AAD7JYE1</accession>
<feature type="region of interest" description="Disordered" evidence="1">
    <location>
        <begin position="660"/>
        <end position="690"/>
    </location>
</feature>
<dbReference type="Proteomes" id="UP001215280">
    <property type="component" value="Unassembled WGS sequence"/>
</dbReference>
<reference evidence="3" key="1">
    <citation type="submission" date="2023-03" db="EMBL/GenBank/DDBJ databases">
        <title>Massive genome expansion in bonnet fungi (Mycena s.s.) driven by repeated elements and novel gene families across ecological guilds.</title>
        <authorList>
            <consortium name="Lawrence Berkeley National Laboratory"/>
            <person name="Harder C.B."/>
            <person name="Miyauchi S."/>
            <person name="Viragh M."/>
            <person name="Kuo A."/>
            <person name="Thoen E."/>
            <person name="Andreopoulos B."/>
            <person name="Lu D."/>
            <person name="Skrede I."/>
            <person name="Drula E."/>
            <person name="Henrissat B."/>
            <person name="Morin E."/>
            <person name="Kohler A."/>
            <person name="Barry K."/>
            <person name="LaButti K."/>
            <person name="Morin E."/>
            <person name="Salamov A."/>
            <person name="Lipzen A."/>
            <person name="Mereny Z."/>
            <person name="Hegedus B."/>
            <person name="Baldrian P."/>
            <person name="Stursova M."/>
            <person name="Weitz H."/>
            <person name="Taylor A."/>
            <person name="Grigoriev I.V."/>
            <person name="Nagy L.G."/>
            <person name="Martin F."/>
            <person name="Kauserud H."/>
        </authorList>
    </citation>
    <scope>NUCLEOTIDE SEQUENCE</scope>
    <source>
        <strain evidence="3">CBHHK188m</strain>
    </source>
</reference>
<keyword evidence="4" id="KW-1185">Reference proteome</keyword>
<evidence type="ECO:0000313" key="4">
    <source>
        <dbReference type="Proteomes" id="UP001215280"/>
    </source>
</evidence>
<dbReference type="InterPro" id="IPR032914">
    <property type="entry name" value="Vam6/VPS39/TRAP1"/>
</dbReference>